<dbReference type="Proteomes" id="UP000216913">
    <property type="component" value="Unassembled WGS sequence"/>
</dbReference>
<evidence type="ECO:0000256" key="4">
    <source>
        <dbReference type="ARBA" id="ARBA00023277"/>
    </source>
</evidence>
<dbReference type="InterPro" id="IPR013783">
    <property type="entry name" value="Ig-like_fold"/>
</dbReference>
<feature type="binding site" evidence="6">
    <location>
        <position position="651"/>
    </location>
    <ligand>
        <name>alpha-maltose 1-phosphate</name>
        <dbReference type="ChEBI" id="CHEBI:63576"/>
    </ligand>
</feature>
<dbReference type="AlphaFoldDB" id="A0A261TUC0"/>
<dbReference type="CDD" id="cd11344">
    <property type="entry name" value="AmyAc_GlgE_like"/>
    <property type="match status" value="1"/>
</dbReference>
<comment type="function">
    <text evidence="6">Maltosyltransferase that uses maltose 1-phosphate (M1P) as the sugar donor to elongate linear or branched alpha-(1-&gt;4)-glucans. Is involved in a branched alpha-glucan biosynthetic pathway from trehalose, together with TreS, Mak and GlgB.</text>
</comment>
<feature type="site" description="Transition state stabilizer" evidence="6">
    <location>
        <position position="873"/>
    </location>
</feature>
<dbReference type="PANTHER" id="PTHR47786">
    <property type="entry name" value="ALPHA-1,4-GLUCAN:MALTOSE-1-PHOSPHATE MALTOSYLTRANSFERASE"/>
    <property type="match status" value="1"/>
</dbReference>
<dbReference type="GO" id="GO:0030979">
    <property type="term" value="P:alpha-glucan biosynthetic process"/>
    <property type="evidence" value="ECO:0007669"/>
    <property type="project" value="UniProtKB-UniRule"/>
</dbReference>
<reference evidence="8 9" key="1">
    <citation type="submission" date="2017-05" db="EMBL/GenBank/DDBJ databases">
        <title>Complete and WGS of Bordetella genogroups.</title>
        <authorList>
            <person name="Spilker T."/>
            <person name="LiPuma J."/>
        </authorList>
    </citation>
    <scope>NUCLEOTIDE SEQUENCE [LARGE SCALE GENOMIC DNA]</scope>
    <source>
        <strain evidence="8 9">AU10456</strain>
    </source>
</reference>
<feature type="domain" description="Glycosyl hydrolase family 13 catalytic" evidence="7">
    <location>
        <begin position="599"/>
        <end position="941"/>
    </location>
</feature>
<keyword evidence="4 6" id="KW-0119">Carbohydrate metabolism</keyword>
<evidence type="ECO:0000256" key="6">
    <source>
        <dbReference type="HAMAP-Rule" id="MF_02124"/>
    </source>
</evidence>
<dbReference type="Gene3D" id="2.60.40.10">
    <property type="entry name" value="Immunoglobulins"/>
    <property type="match status" value="1"/>
</dbReference>
<dbReference type="Pfam" id="PF00128">
    <property type="entry name" value="Alpha-amylase"/>
    <property type="match status" value="1"/>
</dbReference>
<dbReference type="EC" id="2.4.99.16" evidence="6"/>
<dbReference type="Gene3D" id="2.60.40.1180">
    <property type="entry name" value="Golgi alpha-mannosidase II"/>
    <property type="match status" value="1"/>
</dbReference>
<dbReference type="SMART" id="SM00642">
    <property type="entry name" value="Aamy"/>
    <property type="match status" value="1"/>
</dbReference>
<dbReference type="InterPro" id="IPR006047">
    <property type="entry name" value="GH13_cat_dom"/>
</dbReference>
<feature type="binding site" evidence="6">
    <location>
        <begin position="926"/>
        <end position="927"/>
    </location>
    <ligand>
        <name>alpha-maltose 1-phosphate</name>
        <dbReference type="ChEBI" id="CHEBI:63576"/>
    </ligand>
</feature>
<dbReference type="Gene3D" id="1.20.58.80">
    <property type="entry name" value="Phosphotransferase system, lactose/cellobiose-type IIA subunit"/>
    <property type="match status" value="1"/>
</dbReference>
<dbReference type="InterPro" id="IPR026585">
    <property type="entry name" value="GlgE"/>
</dbReference>
<feature type="binding site" evidence="6">
    <location>
        <position position="746"/>
    </location>
    <ligand>
        <name>alpha-maltose 1-phosphate</name>
        <dbReference type="ChEBI" id="CHEBI:63576"/>
    </ligand>
</feature>
<protein>
    <recommendedName>
        <fullName evidence="6">Alpha-1,4-glucan:maltose-1-phosphate maltosyltransferase</fullName>
        <shortName evidence="6">GMPMT</shortName>
        <ecNumber evidence="6">2.4.99.16</ecNumber>
    </recommendedName>
    <alternativeName>
        <fullName evidence="6">(1-&gt;4)-alpha-D-glucan:maltose-1-phosphate alpha-D-maltosyltransferase</fullName>
    </alternativeName>
</protein>
<dbReference type="GO" id="GO:0016758">
    <property type="term" value="F:hexosyltransferase activity"/>
    <property type="evidence" value="ECO:0007669"/>
    <property type="project" value="UniProtKB-UniRule"/>
</dbReference>
<keyword evidence="2 6" id="KW-0328">Glycosyltransferase</keyword>
<comment type="catalytic activity">
    <reaction evidence="5 6">
        <text>alpha-maltose 1-phosphate + [(1-&gt;4)-alpha-D-glucosyl](n) = [(1-&gt;4)-alpha-D-glucosyl](n+2) + phosphate</text>
        <dbReference type="Rhea" id="RHEA:42692"/>
        <dbReference type="Rhea" id="RHEA-COMP:9584"/>
        <dbReference type="Rhea" id="RHEA-COMP:10183"/>
        <dbReference type="ChEBI" id="CHEBI:15444"/>
        <dbReference type="ChEBI" id="CHEBI:43474"/>
        <dbReference type="ChEBI" id="CHEBI:63576"/>
        <dbReference type="EC" id="2.4.99.16"/>
    </reaction>
</comment>
<dbReference type="Gene3D" id="3.20.20.80">
    <property type="entry name" value="Glycosidases"/>
    <property type="match status" value="2"/>
</dbReference>
<feature type="binding site" evidence="6">
    <location>
        <position position="711"/>
    </location>
    <ligand>
        <name>alpha-maltose 1-phosphate</name>
        <dbReference type="ChEBI" id="CHEBI:63576"/>
    </ligand>
</feature>
<feature type="active site" description="Nucleophile" evidence="6">
    <location>
        <position position="786"/>
    </location>
</feature>
<gene>
    <name evidence="6" type="primary">glgE</name>
    <name evidence="8" type="ORF">CAL25_08835</name>
</gene>
<dbReference type="Pfam" id="PF11896">
    <property type="entry name" value="GlgE_dom_N_S"/>
    <property type="match status" value="1"/>
</dbReference>
<comment type="subunit">
    <text evidence="1 6">Homodimer.</text>
</comment>
<dbReference type="GO" id="GO:0004553">
    <property type="term" value="F:hydrolase activity, hydrolyzing O-glycosyl compounds"/>
    <property type="evidence" value="ECO:0007669"/>
    <property type="project" value="InterPro"/>
</dbReference>
<organism evidence="8 9">
    <name type="scientific">Bordetella genomosp. 5</name>
    <dbReference type="NCBI Taxonomy" id="1395608"/>
    <lineage>
        <taxon>Bacteria</taxon>
        <taxon>Pseudomonadati</taxon>
        <taxon>Pseudomonadota</taxon>
        <taxon>Betaproteobacteria</taxon>
        <taxon>Burkholderiales</taxon>
        <taxon>Alcaligenaceae</taxon>
        <taxon>Bordetella</taxon>
    </lineage>
</organism>
<evidence type="ECO:0000259" key="7">
    <source>
        <dbReference type="SMART" id="SM00642"/>
    </source>
</evidence>
<dbReference type="HAMAP" id="MF_02124">
    <property type="entry name" value="GlgE"/>
    <property type="match status" value="1"/>
</dbReference>
<evidence type="ECO:0000256" key="5">
    <source>
        <dbReference type="ARBA" id="ARBA00048735"/>
    </source>
</evidence>
<feature type="active site" description="Proton donor" evidence="6">
    <location>
        <position position="815"/>
    </location>
</feature>
<dbReference type="OrthoDB" id="9805159at2"/>
<evidence type="ECO:0000256" key="3">
    <source>
        <dbReference type="ARBA" id="ARBA00022679"/>
    </source>
</evidence>
<evidence type="ECO:0000313" key="8">
    <source>
        <dbReference type="EMBL" id="OZI52837.1"/>
    </source>
</evidence>
<name>A0A261TUC0_9BORD</name>
<dbReference type="SUPFAM" id="SSF51445">
    <property type="entry name" value="(Trans)glycosidases"/>
    <property type="match status" value="2"/>
</dbReference>
<keyword evidence="3 6" id="KW-0808">Transferase</keyword>
<dbReference type="EMBL" id="NEVP01000005">
    <property type="protein sequence ID" value="OZI52837.1"/>
    <property type="molecule type" value="Genomic_DNA"/>
</dbReference>
<dbReference type="InterPro" id="IPR013780">
    <property type="entry name" value="Glyco_hydro_b"/>
</dbReference>
<accession>A0A261TUC0</accession>
<comment type="similarity">
    <text evidence="6">Belongs to the glycosyl hydrolase 13 family. GlgE subfamily.</text>
</comment>
<sequence length="1055" mass="116718">MARPAQRPRQEPAGSWRVVLADGPLLDERLLGEWRALGFNAILIAAPGSRDALNGAWLDPDRMPDGGSTAATIGKWVEACRAQKLALWLDLDLTRASLRGPYAKALPEAYVQSGEQSARDPRLPGEARDVALLAGARMTDAAMTDWRDRLAAWLDAGVDGLRFQRPERVAADDWRQLFTALREKRTTVVLQAQGAGLTPGQLDRLHGAGFDLVHGSLPWWNYRTDWLAEEHARLSALAPIAYLPAVPPHAGGATPDTGDARWRRALWTAAYAGDAWIYPQSATAPATLLKEVNQWASEPRSRAPLRLAVGVDGRATLLSRGLDLLAINPRDDAPALPDLDLLTGIVSPGRIGRVGTSQKSWREEAVAPGDCVRLRLDPLPPVGTPVPGAPRATSDAPRIVIETVTPSVENGRYAAKCVVHDAVAVEADIFMDGHDVLAAEVLWRAVDDAQWQRVPLVAGTNDRWRAVFRPERIGAHEFVVQAWRDGWGTYTHELSAKHRAGVPVALEVIEGLALLRAAATRPEAAEYPVLKATLARFAAMPAQPRDAMAQSDQWLDAAGIDALLSAELSEAMAAVQTRAFPASAGPWPLWVDRAAARHANWYELFPRSQGSEPGQHGTLRDVIERLPAVRAMGFDVLYFPPIHPIGTRNRKGRNNSLRAGPDDVGSPYAIGSEAGGHDAIEPALGTLEDFLALVKAAAAHDLELALDFAIQCSPDHPWLRDHPDWFSWRADGSMRHAENPPKKYEDIVNVNFYGGARQARRMALWRALRDVVLFWVEQGVRTFRVDNPHTKPLPFWEWLIAEVHAQAPDAIFLSEAFTRPKMMRRLAKVGFTQSYTYFTWRNHRTELDAYFDELSNTPAAQYFRPHFFVNTPDINPYFLQTSGRPGFLIRAALACTGSGLWGMYSGFEICESAPLPGKEEYLDSEKYELRWRDWDAPGHIRREITRLNEIRRANAALQSHTGYVSLPCDNGQVLAFCRHTPRRGNVVLVAINLDPSQAQQASIALPLDLFGLPEHGSLAAHDQIEDARQRWTGPRVTLRLDPTQPYGIWRLSAQD</sequence>
<keyword evidence="9" id="KW-1185">Reference proteome</keyword>
<comment type="caution">
    <text evidence="8">The sequence shown here is derived from an EMBL/GenBank/DDBJ whole genome shotgun (WGS) entry which is preliminary data.</text>
</comment>
<dbReference type="InterPro" id="IPR021828">
    <property type="entry name" value="GlgE_dom_N/S"/>
</dbReference>
<feature type="binding site" evidence="6">
    <location>
        <position position="787"/>
    </location>
    <ligand>
        <name>alpha-maltose 1-phosphate</name>
        <dbReference type="ChEBI" id="CHEBI:63576"/>
    </ligand>
</feature>
<evidence type="ECO:0000313" key="9">
    <source>
        <dbReference type="Proteomes" id="UP000216913"/>
    </source>
</evidence>
<dbReference type="Pfam" id="PF21702">
    <property type="entry name" value="GLGE_C"/>
    <property type="match status" value="1"/>
</dbReference>
<evidence type="ECO:0000256" key="1">
    <source>
        <dbReference type="ARBA" id="ARBA00011738"/>
    </source>
</evidence>
<dbReference type="InterPro" id="IPR049171">
    <property type="entry name" value="GLGE_C"/>
</dbReference>
<evidence type="ECO:0000256" key="2">
    <source>
        <dbReference type="ARBA" id="ARBA00022676"/>
    </source>
</evidence>
<dbReference type="PANTHER" id="PTHR47786:SF2">
    <property type="entry name" value="GLYCOSYL HYDROLASE FAMILY 13 CATALYTIC DOMAIN-CONTAINING PROTEIN"/>
    <property type="match status" value="1"/>
</dbReference>
<dbReference type="InterPro" id="IPR017853">
    <property type="entry name" value="GH"/>
</dbReference>
<proteinExistence type="inferred from homology"/>